<keyword evidence="1 4" id="KW-0812">Transmembrane</keyword>
<dbReference type="InParanoid" id="A0A6P5LTY3"/>
<gene>
    <name evidence="4" type="primary">TMEM261</name>
</gene>
<feature type="transmembrane region" description="Helical" evidence="1">
    <location>
        <begin position="44"/>
        <end position="68"/>
    </location>
</feature>
<dbReference type="InterPro" id="IPR053117">
    <property type="entry name" value="DMAC_Protein"/>
</dbReference>
<evidence type="ECO:0000313" key="4">
    <source>
        <dbReference type="RefSeq" id="XP_020861990.1"/>
    </source>
</evidence>
<dbReference type="KEGG" id="pcw:110221634"/>
<dbReference type="CTD" id="90871"/>
<evidence type="ECO:0000256" key="1">
    <source>
        <dbReference type="SAM" id="Phobius"/>
    </source>
</evidence>
<dbReference type="InterPro" id="IPR028036">
    <property type="entry name" value="DMAC1-like_dom"/>
</dbReference>
<dbReference type="GeneID" id="110221634"/>
<feature type="transmembrane region" description="Helical" evidence="1">
    <location>
        <begin position="161"/>
        <end position="180"/>
    </location>
</feature>
<reference evidence="4" key="1">
    <citation type="submission" date="2025-08" db="UniProtKB">
        <authorList>
            <consortium name="RefSeq"/>
        </authorList>
    </citation>
    <scope>IDENTIFICATION</scope>
    <source>
        <tissue evidence="4">Spleen</tissue>
    </source>
</reference>
<dbReference type="PANTHER" id="PTHR36469">
    <property type="entry name" value="DISTAL MEMBRANE-ARM ASSEMBLY COMPLEX PROTEIN 1"/>
    <property type="match status" value="1"/>
</dbReference>
<dbReference type="Pfam" id="PF15055">
    <property type="entry name" value="DMAC1_Dmo2"/>
    <property type="match status" value="1"/>
</dbReference>
<accession>A0A6P5LTY3</accession>
<keyword evidence="3" id="KW-1185">Reference proteome</keyword>
<organism evidence="3 4">
    <name type="scientific">Phascolarctos cinereus</name>
    <name type="common">Koala</name>
    <dbReference type="NCBI Taxonomy" id="38626"/>
    <lineage>
        <taxon>Eukaryota</taxon>
        <taxon>Metazoa</taxon>
        <taxon>Chordata</taxon>
        <taxon>Craniata</taxon>
        <taxon>Vertebrata</taxon>
        <taxon>Euteleostomi</taxon>
        <taxon>Mammalia</taxon>
        <taxon>Metatheria</taxon>
        <taxon>Diprotodontia</taxon>
        <taxon>Phascolarctidae</taxon>
        <taxon>Phascolarctos</taxon>
    </lineage>
</organism>
<proteinExistence type="predicted"/>
<keyword evidence="1" id="KW-1133">Transmembrane helix</keyword>
<keyword evidence="1" id="KW-0472">Membrane</keyword>
<dbReference type="AlphaFoldDB" id="A0A6P5LTY3"/>
<sequence length="185" mass="19366">PPLLGSLSLPPPPSNGCQPVFVAPRIASPGPGPGPSRSPGKNPLMGGCLSCRLLSGVGLLGAGGYVYWTARRPLKLGCAPTPGTIFQMVVGIITFESGSGPLRSLAGLLGLGVQHLWSTPGRRLQTQGVTCPKSHRKHCVLGVGHIGGPCRKSPSHRIKEAMMVMMVMMMMMMMMMKLAASTTQP</sequence>
<dbReference type="RefSeq" id="XP_020861990.1">
    <property type="nucleotide sequence ID" value="XM_021006331.1"/>
</dbReference>
<feature type="domain" description="Distal membrane-arm assembly complex protein 1-like" evidence="2">
    <location>
        <begin position="47"/>
        <end position="92"/>
    </location>
</feature>
<protein>
    <submittedName>
        <fullName evidence="4">Transmembrane protein 261</fullName>
    </submittedName>
</protein>
<feature type="non-terminal residue" evidence="4">
    <location>
        <position position="1"/>
    </location>
</feature>
<evidence type="ECO:0000259" key="2">
    <source>
        <dbReference type="Pfam" id="PF15055"/>
    </source>
</evidence>
<dbReference type="Proteomes" id="UP000515140">
    <property type="component" value="Unplaced"/>
</dbReference>
<evidence type="ECO:0000313" key="3">
    <source>
        <dbReference type="Proteomes" id="UP000515140"/>
    </source>
</evidence>
<dbReference type="PANTHER" id="PTHR36469:SF1">
    <property type="entry name" value="DISTAL MEMBRANE-ARM ASSEMBLY COMPLEX PROTEIN 1"/>
    <property type="match status" value="1"/>
</dbReference>
<name>A0A6P5LTY3_PHACI</name>